<gene>
    <name evidence="2" type="ORF">A4Z71_06230</name>
</gene>
<organism evidence="2 3">
    <name type="scientific">Candidatus Rhodoluna planktonica</name>
    <dbReference type="NCBI Taxonomy" id="535712"/>
    <lineage>
        <taxon>Bacteria</taxon>
        <taxon>Bacillati</taxon>
        <taxon>Actinomycetota</taxon>
        <taxon>Actinomycetes</taxon>
        <taxon>Micrococcales</taxon>
        <taxon>Microbacteriaceae</taxon>
        <taxon>Luna cluster</taxon>
        <taxon>Luna-1 subcluster</taxon>
        <taxon>Rhodoluna</taxon>
    </lineage>
</organism>
<evidence type="ECO:0000256" key="1">
    <source>
        <dbReference type="SAM" id="SignalP"/>
    </source>
</evidence>
<dbReference type="OrthoDB" id="9824933at2"/>
<dbReference type="AlphaFoldDB" id="A0A1D9E0E9"/>
<dbReference type="KEGG" id="rpla:A4Z71_06230"/>
<dbReference type="EMBL" id="CP015208">
    <property type="protein sequence ID" value="AOY56538.1"/>
    <property type="molecule type" value="Genomic_DNA"/>
</dbReference>
<keyword evidence="1" id="KW-0732">Signal</keyword>
<accession>A0A1D9E0E9</accession>
<feature type="chain" id="PRO_5038926205" description="Big-1 domain-containing protein" evidence="1">
    <location>
        <begin position="31"/>
        <end position="958"/>
    </location>
</feature>
<evidence type="ECO:0000313" key="2">
    <source>
        <dbReference type="EMBL" id="AOY56538.1"/>
    </source>
</evidence>
<dbReference type="RefSeq" id="WP_070955039.1">
    <property type="nucleotide sequence ID" value="NZ_CP015208.1"/>
</dbReference>
<dbReference type="STRING" id="535712.A4Z71_06230"/>
<keyword evidence="3" id="KW-1185">Reference proteome</keyword>
<proteinExistence type="predicted"/>
<feature type="signal peptide" evidence="1">
    <location>
        <begin position="1"/>
        <end position="30"/>
    </location>
</feature>
<dbReference type="Proteomes" id="UP000243784">
    <property type="component" value="Chromosome"/>
</dbReference>
<evidence type="ECO:0000313" key="3">
    <source>
        <dbReference type="Proteomes" id="UP000243784"/>
    </source>
</evidence>
<protein>
    <recommendedName>
        <fullName evidence="4">Big-1 domain-containing protein</fullName>
    </recommendedName>
</protein>
<name>A0A1D9E0E9_9MICO</name>
<reference evidence="2 3" key="1">
    <citation type="journal article" date="2016" name="Biochim. Biophys. Acta">
        <title>Photochemical characterization of actinorhodopsin and its functional existence in the natural host.</title>
        <authorList>
            <person name="Nakamura S."/>
            <person name="Kikukawa T."/>
            <person name="Tamogami J."/>
            <person name="Kamiya M."/>
            <person name="Aizawa T."/>
            <person name="Hahn M.W."/>
            <person name="Ihara K."/>
            <person name="Kamo N."/>
            <person name="Demura M."/>
        </authorList>
    </citation>
    <scope>NUCLEOTIDE SEQUENCE [LARGE SCALE GENOMIC DNA]</scope>
    <source>
        <strain evidence="2 3">MWH-Dar1</strain>
    </source>
</reference>
<sequence>MSKNLIKKGLAFGTVLALGVTGLTSVAANAAAGDVTLAPTAGTKYGSLTTDSFSVKTTVSGLVNPSTLAYEISNPDKTNLYFKVADGSLTNGQSVTLEGFNSLGARVDMDSLDTSSTDDDVAVVVVEDHGTTSGFGTAAGDTDEVRGEFEVDFAKFGITKLVIRSISSASRAAELVVQPIDDKTTNNDSGRISGAITSGTNTWGPSDAFELGDGGASITIRSWVETEATADYSTVDAAYASDAQQITFVDPKAVTIIPRVENFVKADNTALLNEAGAVIAGSLELPSNINLDQVDVSKIVLKNGSTALTETYAAPAGFSSLDAAGRLYFTATETSTLDTAISLNVAYNDAAATTFTGVSYTPVAGTSDATVVKIKATVTDSANAIQTAHTDGSIELRPATKSFTFKSQVTETTIANDKAVSSVRVFAVVQATSYLSATGNYTVSGANGSIAKVNRASIVSGLTDAKGQFSVTVTSATALEGEAFKVTFYVIKSDGTKVASTAYTGTYTAAAVSTLSADNDVLSGSTVTVKFTVKDTYSQATAKSGADSLFIRVQASNTSKLDKDVVVGADGTATLTFTNYVTTGGSDNITANVYKGTASVPGTVLATKVLTLFNPAAVASVNAPATITTNITYDDFVTGAESATVVGPNDGNVALAGTVVDAASVGVPGAVVTVAGKGLQFKKTGESTWYQDSITLNADAGGNYSVTLYSHVVNTTGVAVTVTSGGKSASTTLKTYLPENLSGSNLAFSWSLPSYMVKNTTYAVTAKLTDKWGNPVSTKSAAAPYGVSFQGNGSVEINSSANAVTKNFDKNGLATVFVRSIKDIAGPGSITATLGAADYTFGAAGTDQLAVAAVTTDDTATKWDETKFANELSANVNVLESAPVVSATVAGTTGSVNVTVRNAAGKAVTVTINGRVYTPRLPSAAAQWYTFRGFSAGAKSVVVKVAGKTVATRTVTVK</sequence>
<evidence type="ECO:0008006" key="4">
    <source>
        <dbReference type="Google" id="ProtNLM"/>
    </source>
</evidence>